<dbReference type="KEGG" id="cre:CHLRE_02g085750v5"/>
<evidence type="ECO:0000313" key="4">
    <source>
        <dbReference type="EMBL" id="PNW86420.1"/>
    </source>
</evidence>
<dbReference type="Gene3D" id="3.40.190.10">
    <property type="entry name" value="Periplasmic binding protein-like II"/>
    <property type="match status" value="2"/>
</dbReference>
<evidence type="ECO:0000256" key="2">
    <source>
        <dbReference type="SAM" id="Phobius"/>
    </source>
</evidence>
<name>A0A2K3E0T1_CHLRE</name>
<proteinExistence type="predicted"/>
<dbReference type="PANTHER" id="PTHR43649:SF12">
    <property type="entry name" value="DIACETYLCHITOBIOSE BINDING PROTEIN DASA"/>
    <property type="match status" value="1"/>
</dbReference>
<dbReference type="InterPro" id="IPR006059">
    <property type="entry name" value="SBP"/>
</dbReference>
<evidence type="ECO:0008006" key="6">
    <source>
        <dbReference type="Google" id="ProtNLM"/>
    </source>
</evidence>
<evidence type="ECO:0000256" key="1">
    <source>
        <dbReference type="SAM" id="MobiDB-lite"/>
    </source>
</evidence>
<feature type="transmembrane region" description="Helical" evidence="2">
    <location>
        <begin position="580"/>
        <end position="601"/>
    </location>
</feature>
<keyword evidence="2" id="KW-0472">Membrane</keyword>
<dbReference type="ExpressionAtlas" id="A0A2K3E0T1">
    <property type="expression patterns" value="baseline and differential"/>
</dbReference>
<dbReference type="GO" id="GO:0022857">
    <property type="term" value="F:transmembrane transporter activity"/>
    <property type="evidence" value="ECO:0000318"/>
    <property type="project" value="GO_Central"/>
</dbReference>
<dbReference type="AlphaFoldDB" id="A0A2K3E0T1"/>
<reference evidence="4 5" key="1">
    <citation type="journal article" date="2007" name="Science">
        <title>The Chlamydomonas genome reveals the evolution of key animal and plant functions.</title>
        <authorList>
            <person name="Merchant S.S."/>
            <person name="Prochnik S.E."/>
            <person name="Vallon O."/>
            <person name="Harris E.H."/>
            <person name="Karpowicz S.J."/>
            <person name="Witman G.B."/>
            <person name="Terry A."/>
            <person name="Salamov A."/>
            <person name="Fritz-Laylin L.K."/>
            <person name="Marechal-Drouard L."/>
            <person name="Marshall W.F."/>
            <person name="Qu L.H."/>
            <person name="Nelson D.R."/>
            <person name="Sanderfoot A.A."/>
            <person name="Spalding M.H."/>
            <person name="Kapitonov V.V."/>
            <person name="Ren Q."/>
            <person name="Ferris P."/>
            <person name="Lindquist E."/>
            <person name="Shapiro H."/>
            <person name="Lucas S.M."/>
            <person name="Grimwood J."/>
            <person name="Schmutz J."/>
            <person name="Cardol P."/>
            <person name="Cerutti H."/>
            <person name="Chanfreau G."/>
            <person name="Chen C.L."/>
            <person name="Cognat V."/>
            <person name="Croft M.T."/>
            <person name="Dent R."/>
            <person name="Dutcher S."/>
            <person name="Fernandez E."/>
            <person name="Fukuzawa H."/>
            <person name="Gonzalez-Ballester D."/>
            <person name="Gonzalez-Halphen D."/>
            <person name="Hallmann A."/>
            <person name="Hanikenne M."/>
            <person name="Hippler M."/>
            <person name="Inwood W."/>
            <person name="Jabbari K."/>
            <person name="Kalanon M."/>
            <person name="Kuras R."/>
            <person name="Lefebvre P.A."/>
            <person name="Lemaire S.D."/>
            <person name="Lobanov A.V."/>
            <person name="Lohr M."/>
            <person name="Manuell A."/>
            <person name="Meier I."/>
            <person name="Mets L."/>
            <person name="Mittag M."/>
            <person name="Mittelmeier T."/>
            <person name="Moroney J.V."/>
            <person name="Moseley J."/>
            <person name="Napoli C."/>
            <person name="Nedelcu A.M."/>
            <person name="Niyogi K."/>
            <person name="Novoselov S.V."/>
            <person name="Paulsen I.T."/>
            <person name="Pazour G."/>
            <person name="Purton S."/>
            <person name="Ral J.P."/>
            <person name="Riano-Pachon D.M."/>
            <person name="Riekhof W."/>
            <person name="Rymarquis L."/>
            <person name="Schroda M."/>
            <person name="Stern D."/>
            <person name="Umen J."/>
            <person name="Willows R."/>
            <person name="Wilson N."/>
            <person name="Zimmer S.L."/>
            <person name="Allmer J."/>
            <person name="Balk J."/>
            <person name="Bisova K."/>
            <person name="Chen C.J."/>
            <person name="Elias M."/>
            <person name="Gendler K."/>
            <person name="Hauser C."/>
            <person name="Lamb M.R."/>
            <person name="Ledford H."/>
            <person name="Long J.C."/>
            <person name="Minagawa J."/>
            <person name="Page M.D."/>
            <person name="Pan J."/>
            <person name="Pootakham W."/>
            <person name="Roje S."/>
            <person name="Rose A."/>
            <person name="Stahlberg E."/>
            <person name="Terauchi A.M."/>
            <person name="Yang P."/>
            <person name="Ball S."/>
            <person name="Bowler C."/>
            <person name="Dieckmann C.L."/>
            <person name="Gladyshev V.N."/>
            <person name="Green P."/>
            <person name="Jorgensen R."/>
            <person name="Mayfield S."/>
            <person name="Mueller-Roeber B."/>
            <person name="Rajamani S."/>
            <person name="Sayre R.T."/>
            <person name="Brokstein P."/>
            <person name="Dubchak I."/>
            <person name="Goodstein D."/>
            <person name="Hornick L."/>
            <person name="Huang Y.W."/>
            <person name="Jhaveri J."/>
            <person name="Luo Y."/>
            <person name="Martinez D."/>
            <person name="Ngau W.C."/>
            <person name="Otillar B."/>
            <person name="Poliakov A."/>
            <person name="Porter A."/>
            <person name="Szajkowski L."/>
            <person name="Werner G."/>
            <person name="Zhou K."/>
            <person name="Grigoriev I.V."/>
            <person name="Rokhsar D.S."/>
            <person name="Grossman A.R."/>
        </authorList>
    </citation>
    <scope>NUCLEOTIDE SEQUENCE [LARGE SCALE GENOMIC DNA]</scope>
    <source>
        <strain evidence="5">CC-503</strain>
    </source>
</reference>
<dbReference type="Gene3D" id="3.30.70.1230">
    <property type="entry name" value="Nucleotide cyclase"/>
    <property type="match status" value="1"/>
</dbReference>
<dbReference type="GO" id="GO:0016020">
    <property type="term" value="C:membrane"/>
    <property type="evidence" value="ECO:0000318"/>
    <property type="project" value="GO_Central"/>
</dbReference>
<dbReference type="PANTHER" id="PTHR43649">
    <property type="entry name" value="ARABINOSE-BINDING PROTEIN-RELATED"/>
    <property type="match status" value="1"/>
</dbReference>
<dbReference type="SUPFAM" id="SSF55073">
    <property type="entry name" value="Nucleotide cyclase"/>
    <property type="match status" value="1"/>
</dbReference>
<feature type="signal peptide" evidence="3">
    <location>
        <begin position="1"/>
        <end position="18"/>
    </location>
</feature>
<dbReference type="InterPro" id="IPR029787">
    <property type="entry name" value="Nucleotide_cyclase"/>
</dbReference>
<keyword evidence="5" id="KW-1185">Reference proteome</keyword>
<dbReference type="OMA" id="EESCARG"/>
<feature type="chain" id="PRO_5014332921" description="Guanylate cyclase domain-containing protein" evidence="3">
    <location>
        <begin position="19"/>
        <end position="706"/>
    </location>
</feature>
<dbReference type="InterPro" id="IPR050490">
    <property type="entry name" value="Bact_solute-bd_prot1"/>
</dbReference>
<dbReference type="EMBL" id="CM008963">
    <property type="protein sequence ID" value="PNW86420.1"/>
    <property type="molecule type" value="Genomic_DNA"/>
</dbReference>
<evidence type="ECO:0000313" key="5">
    <source>
        <dbReference type="Proteomes" id="UP000006906"/>
    </source>
</evidence>
<dbReference type="SUPFAM" id="SSF53850">
    <property type="entry name" value="Periplasmic binding protein-like II"/>
    <property type="match status" value="1"/>
</dbReference>
<keyword evidence="2" id="KW-0812">Transmembrane</keyword>
<keyword evidence="3" id="KW-0732">Signal</keyword>
<gene>
    <name evidence="4" type="ORF">CHLRE_02g085750v5</name>
</gene>
<sequence>MRGTVVVAVLLWLAAAAADLTVIEESCARGSFRQLALSCSGSSDYAATSKDPLMSPRVALAAILHACLGSPSSPRPLRIISPTGSYTQPIYRLTAAYSATTQVPVNYITLPLLQYTTSRQSMLLDANPPTNSTGYDALVASATAYGDAAQVPGKLLDLSYLVVNDPVVDWQDIPAALRASMTMYDGKIVALPLAPAAFLTFYRLDIFQRDNLTVPQTWEQFADLAERYHNGPDGLVGACIMPIGCRGESLMLRTIYASYVQTQGHSQGVYWDPETMQPLVASPAMEAALRIFRRLYAVGLTNSHAPNCLMTEFNEGKCLLSIAPGSRFKEANIGDPNVTVVRGRIGVAPLPGSTRVLDRNSMALVPCDKQRCPLAEGAVEQDGVMVPVNRPSTVASAIILINGLSPLQYQFTAYELFALLTASRITDAQTVLLEINDQLPLRLQELSTDYLPLWVKRGYDPQDTTRFLTVYKRVMGCGNVSPDLKIRLTSNVTSALLAAALQYNDPHTPESALPAVLTRLQAVLDGIAAAERSPEAFAQQYRRSLNWVPSATNSPGSAASQQPPPGTRGDDARRRSTTRAVALSVSCGVLLALVAAGAFLLRRQLHLRRQARRGAAEEAPPGVGELTTLVVTDMFESTLLWECLPAVVMDQVLTIHHDIMRETRVACKGFESATEGDSFIIAFKSPSAAVSFCLRAQQALLDAPWP</sequence>
<organism evidence="4 5">
    <name type="scientific">Chlamydomonas reinhardtii</name>
    <name type="common">Chlamydomonas smithii</name>
    <dbReference type="NCBI Taxonomy" id="3055"/>
    <lineage>
        <taxon>Eukaryota</taxon>
        <taxon>Viridiplantae</taxon>
        <taxon>Chlorophyta</taxon>
        <taxon>core chlorophytes</taxon>
        <taxon>Chlorophyceae</taxon>
        <taxon>CS clade</taxon>
        <taxon>Chlamydomonadales</taxon>
        <taxon>Chlamydomonadaceae</taxon>
        <taxon>Chlamydomonas</taxon>
    </lineage>
</organism>
<keyword evidence="2" id="KW-1133">Transmembrane helix</keyword>
<dbReference type="RefSeq" id="XP_042926960.1">
    <property type="nucleotide sequence ID" value="XM_043059326.1"/>
</dbReference>
<dbReference type="InParanoid" id="A0A2K3E0T1"/>
<accession>A0A2K3E0T1</accession>
<dbReference type="OrthoDB" id="2021138at2759"/>
<dbReference type="Proteomes" id="UP000006906">
    <property type="component" value="Chromosome 2"/>
</dbReference>
<evidence type="ECO:0000256" key="3">
    <source>
        <dbReference type="SAM" id="SignalP"/>
    </source>
</evidence>
<dbReference type="GeneID" id="5727388"/>
<feature type="region of interest" description="Disordered" evidence="1">
    <location>
        <begin position="551"/>
        <end position="575"/>
    </location>
</feature>
<protein>
    <recommendedName>
        <fullName evidence="6">Guanylate cyclase domain-containing protein</fullName>
    </recommendedName>
</protein>
<dbReference type="Pfam" id="PF13416">
    <property type="entry name" value="SBP_bac_8"/>
    <property type="match status" value="1"/>
</dbReference>
<dbReference type="Gramene" id="PNW86420">
    <property type="protein sequence ID" value="PNW86420"/>
    <property type="gene ID" value="CHLRE_02g085750v5"/>
</dbReference>